<dbReference type="Proteomes" id="UP000272412">
    <property type="component" value="Unassembled WGS sequence"/>
</dbReference>
<evidence type="ECO:0000256" key="7">
    <source>
        <dbReference type="ARBA" id="ARBA00023136"/>
    </source>
</evidence>
<accession>A0A3N4N850</accession>
<comment type="subcellular location">
    <subcellularLocation>
        <location evidence="1">Cell membrane</location>
        <topology evidence="1">Multi-pass membrane protein</topology>
    </subcellularLocation>
</comment>
<evidence type="ECO:0000256" key="5">
    <source>
        <dbReference type="ARBA" id="ARBA00022692"/>
    </source>
</evidence>
<keyword evidence="4" id="KW-1003">Cell membrane</keyword>
<keyword evidence="3" id="KW-0813">Transport</keyword>
<dbReference type="PANTHER" id="PTHR30294">
    <property type="entry name" value="MEMBRANE COMPONENT OF ABC TRANSPORTER YHHJ-RELATED"/>
    <property type="match status" value="1"/>
</dbReference>
<feature type="domain" description="ABC transmembrane type-2" evidence="9">
    <location>
        <begin position="128"/>
        <end position="365"/>
    </location>
</feature>
<evidence type="ECO:0000313" key="10">
    <source>
        <dbReference type="EMBL" id="RPD89726.1"/>
    </source>
</evidence>
<protein>
    <submittedName>
        <fullName evidence="10">ABC transporter permease</fullName>
    </submittedName>
</protein>
<dbReference type="InterPro" id="IPR047817">
    <property type="entry name" value="ABC2_TM_bact-type"/>
</dbReference>
<dbReference type="InterPro" id="IPR051449">
    <property type="entry name" value="ABC-2_transporter_component"/>
</dbReference>
<comment type="caution">
    <text evidence="10">The sequence shown here is derived from an EMBL/GenBank/DDBJ whole genome shotgun (WGS) entry which is preliminary data.</text>
</comment>
<evidence type="ECO:0000256" key="8">
    <source>
        <dbReference type="SAM" id="Phobius"/>
    </source>
</evidence>
<dbReference type="RefSeq" id="WP_123803833.1">
    <property type="nucleotide sequence ID" value="NZ_JBHSPY010000003.1"/>
</dbReference>
<feature type="transmembrane region" description="Helical" evidence="8">
    <location>
        <begin position="221"/>
        <end position="240"/>
    </location>
</feature>
<feature type="transmembrane region" description="Helical" evidence="8">
    <location>
        <begin position="21"/>
        <end position="42"/>
    </location>
</feature>
<dbReference type="GO" id="GO:0005886">
    <property type="term" value="C:plasma membrane"/>
    <property type="evidence" value="ECO:0007669"/>
    <property type="project" value="UniProtKB-SubCell"/>
</dbReference>
<evidence type="ECO:0000259" key="9">
    <source>
        <dbReference type="PROSITE" id="PS51012"/>
    </source>
</evidence>
<name>A0A3N4N850_9NEIS</name>
<evidence type="ECO:0000256" key="6">
    <source>
        <dbReference type="ARBA" id="ARBA00022989"/>
    </source>
</evidence>
<keyword evidence="5 8" id="KW-0812">Transmembrane</keyword>
<evidence type="ECO:0000256" key="3">
    <source>
        <dbReference type="ARBA" id="ARBA00022448"/>
    </source>
</evidence>
<dbReference type="Gene3D" id="3.40.1710.10">
    <property type="entry name" value="abc type-2 transporter like domain"/>
    <property type="match status" value="1"/>
</dbReference>
<evidence type="ECO:0000256" key="4">
    <source>
        <dbReference type="ARBA" id="ARBA00022475"/>
    </source>
</evidence>
<dbReference type="PANTHER" id="PTHR30294:SF47">
    <property type="entry name" value="INNER MEMBRANE TRANSPORT PERMEASE YHHJ"/>
    <property type="match status" value="1"/>
</dbReference>
<evidence type="ECO:0000313" key="11">
    <source>
        <dbReference type="Proteomes" id="UP000272412"/>
    </source>
</evidence>
<keyword evidence="6 8" id="KW-1133">Transmembrane helix</keyword>
<comment type="similarity">
    <text evidence="2">Belongs to the ABC-2 integral membrane protein family.</text>
</comment>
<sequence length="370" mass="41008">MRSLRNIVTLMFKEFRSLLTDPVLLVLIGFMFTGSIISSAQISTDVKNATVGIIDQDRSPLSLRIRDAILPPYFKMPVEIKREAADELMDKNSLIFVLEIPPNFERDVQAGRSPSLQLLTDATMMTQAGLGSAYLTQIINREIQEFVGMPSVPAVSPVMNIQFNPNGDSVWFLPIMQEGNNAALLILILVGAAVIRERERGTIEHLLVMPVRSFELMMSKILANSLVIMVVELLSVWLLVHHVLGVPINGSIVLYAAGLWLFLFCVAALGVMLATVAPSMAQFGLLIIPIHMVTLLFSGSTSSRSNMPEAAQRISEYWPQTQFANFSQNVVFRGAGLDIVWPQMLALMLLGLAFLGYALLRFRKMLEQQG</sequence>
<dbReference type="InterPro" id="IPR013525">
    <property type="entry name" value="ABC2_TM"/>
</dbReference>
<gene>
    <name evidence="10" type="ORF">EGK74_02760</name>
</gene>
<dbReference type="PROSITE" id="PS51012">
    <property type="entry name" value="ABC_TM2"/>
    <property type="match status" value="1"/>
</dbReference>
<evidence type="ECO:0000256" key="2">
    <source>
        <dbReference type="ARBA" id="ARBA00007783"/>
    </source>
</evidence>
<feature type="transmembrane region" description="Helical" evidence="8">
    <location>
        <begin position="339"/>
        <end position="360"/>
    </location>
</feature>
<dbReference type="GO" id="GO:0140359">
    <property type="term" value="F:ABC-type transporter activity"/>
    <property type="evidence" value="ECO:0007669"/>
    <property type="project" value="InterPro"/>
</dbReference>
<dbReference type="Pfam" id="PF12698">
    <property type="entry name" value="ABC2_membrane_3"/>
    <property type="match status" value="1"/>
</dbReference>
<keyword evidence="7 8" id="KW-0472">Membrane</keyword>
<dbReference type="OrthoDB" id="9808686at2"/>
<feature type="transmembrane region" description="Helical" evidence="8">
    <location>
        <begin position="283"/>
        <end position="300"/>
    </location>
</feature>
<dbReference type="EMBL" id="RPFL01000005">
    <property type="protein sequence ID" value="RPD89726.1"/>
    <property type="molecule type" value="Genomic_DNA"/>
</dbReference>
<feature type="transmembrane region" description="Helical" evidence="8">
    <location>
        <begin position="252"/>
        <end position="276"/>
    </location>
</feature>
<keyword evidence="11" id="KW-1185">Reference proteome</keyword>
<organism evidence="10 11">
    <name type="scientific">Neisseria weixii</name>
    <dbReference type="NCBI Taxonomy" id="1853276"/>
    <lineage>
        <taxon>Bacteria</taxon>
        <taxon>Pseudomonadati</taxon>
        <taxon>Pseudomonadota</taxon>
        <taxon>Betaproteobacteria</taxon>
        <taxon>Neisseriales</taxon>
        <taxon>Neisseriaceae</taxon>
        <taxon>Neisseria</taxon>
    </lineage>
</organism>
<evidence type="ECO:0000256" key="1">
    <source>
        <dbReference type="ARBA" id="ARBA00004651"/>
    </source>
</evidence>
<proteinExistence type="inferred from homology"/>
<dbReference type="AlphaFoldDB" id="A0A3N4N850"/>
<reference evidence="10 11" key="1">
    <citation type="submission" date="2018-11" db="EMBL/GenBank/DDBJ databases">
        <title>Neisseria weixii sp. nov. isolated from the rectal contents of plateau pika (Ochotona cruzoniae).</title>
        <authorList>
            <person name="Zhang G."/>
        </authorList>
    </citation>
    <scope>NUCLEOTIDE SEQUENCE [LARGE SCALE GENOMIC DNA]</scope>
    <source>
        <strain evidence="10 11">10009</strain>
    </source>
</reference>